<dbReference type="SUPFAM" id="SSF52091">
    <property type="entry name" value="SpoIIaa-like"/>
    <property type="match status" value="1"/>
</dbReference>
<gene>
    <name evidence="1" type="ORF">ACFQBM_01340</name>
</gene>
<dbReference type="InterPro" id="IPR038396">
    <property type="entry name" value="SpoIIAA-like_sf"/>
</dbReference>
<evidence type="ECO:0000313" key="2">
    <source>
        <dbReference type="Proteomes" id="UP001596425"/>
    </source>
</evidence>
<dbReference type="EMBL" id="JBHSVR010000001">
    <property type="protein sequence ID" value="MFC6631901.1"/>
    <property type="molecule type" value="Genomic_DNA"/>
</dbReference>
<dbReference type="Pfam" id="PF11964">
    <property type="entry name" value="SpoIIAA-like"/>
    <property type="match status" value="1"/>
</dbReference>
<proteinExistence type="predicted"/>
<dbReference type="RefSeq" id="WP_193192989.1">
    <property type="nucleotide sequence ID" value="NZ_JACZFR010000037.1"/>
</dbReference>
<dbReference type="Gene3D" id="3.40.50.10600">
    <property type="entry name" value="SpoIIaa-like domains"/>
    <property type="match status" value="1"/>
</dbReference>
<organism evidence="1 2">
    <name type="scientific">Microbulbifer taiwanensis</name>
    <dbReference type="NCBI Taxonomy" id="986746"/>
    <lineage>
        <taxon>Bacteria</taxon>
        <taxon>Pseudomonadati</taxon>
        <taxon>Pseudomonadota</taxon>
        <taxon>Gammaproteobacteria</taxon>
        <taxon>Cellvibrionales</taxon>
        <taxon>Microbulbiferaceae</taxon>
        <taxon>Microbulbifer</taxon>
    </lineage>
</organism>
<accession>A0ABW1YH98</accession>
<dbReference type="InterPro" id="IPR021866">
    <property type="entry name" value="SpoIIAA-like"/>
</dbReference>
<evidence type="ECO:0000313" key="1">
    <source>
        <dbReference type="EMBL" id="MFC6631901.1"/>
    </source>
</evidence>
<dbReference type="InterPro" id="IPR036513">
    <property type="entry name" value="STAS_dom_sf"/>
</dbReference>
<reference evidence="2" key="1">
    <citation type="journal article" date="2019" name="Int. J. Syst. Evol. Microbiol.">
        <title>The Global Catalogue of Microorganisms (GCM) 10K type strain sequencing project: providing services to taxonomists for standard genome sequencing and annotation.</title>
        <authorList>
            <consortium name="The Broad Institute Genomics Platform"/>
            <consortium name="The Broad Institute Genome Sequencing Center for Infectious Disease"/>
            <person name="Wu L."/>
            <person name="Ma J."/>
        </authorList>
    </citation>
    <scope>NUCLEOTIDE SEQUENCE [LARGE SCALE GENOMIC DNA]</scope>
    <source>
        <strain evidence="2">CGMCC 1.13718</strain>
    </source>
</reference>
<name>A0ABW1YH98_9GAMM</name>
<protein>
    <submittedName>
        <fullName evidence="1">STAS/SEC14 domain-containing protein</fullName>
    </submittedName>
</protein>
<keyword evidence="2" id="KW-1185">Reference proteome</keyword>
<comment type="caution">
    <text evidence="1">The sequence shown here is derived from an EMBL/GenBank/DDBJ whole genome shotgun (WGS) entry which is preliminary data.</text>
</comment>
<dbReference type="Proteomes" id="UP001596425">
    <property type="component" value="Unassembled WGS sequence"/>
</dbReference>
<sequence length="122" mass="13963">MIDHNWYLEHRVLEVRPIGPLTEDDFQSLAAQVDPVIRECGRLSGLLINAQHFAGWDNFVALLAHLRFVRDHQKHIHKIAVVSDHKLLGIMPRLVDHFVSAEVRPFASAEFQRALDWLGEPG</sequence>